<dbReference type="EMBL" id="HACG01041548">
    <property type="protein sequence ID" value="CEK88413.1"/>
    <property type="molecule type" value="Transcribed_RNA"/>
</dbReference>
<organism evidence="1">
    <name type="scientific">Arion vulgaris</name>
    <dbReference type="NCBI Taxonomy" id="1028688"/>
    <lineage>
        <taxon>Eukaryota</taxon>
        <taxon>Metazoa</taxon>
        <taxon>Spiralia</taxon>
        <taxon>Lophotrochozoa</taxon>
        <taxon>Mollusca</taxon>
        <taxon>Gastropoda</taxon>
        <taxon>Heterobranchia</taxon>
        <taxon>Euthyneura</taxon>
        <taxon>Panpulmonata</taxon>
        <taxon>Eupulmonata</taxon>
        <taxon>Stylommatophora</taxon>
        <taxon>Helicina</taxon>
        <taxon>Arionoidea</taxon>
        <taxon>Arionidae</taxon>
        <taxon>Arion</taxon>
    </lineage>
</organism>
<accession>A0A0B7B5W4</accession>
<gene>
    <name evidence="1" type="primary">ORF165161</name>
</gene>
<sequence length="49" mass="5966">TVFYQTHTTTSPHYAGIFDIDYVARERLNIQNLKWIEYEWKVFAKNRSN</sequence>
<evidence type="ECO:0000313" key="1">
    <source>
        <dbReference type="EMBL" id="CEK88413.1"/>
    </source>
</evidence>
<proteinExistence type="predicted"/>
<reference evidence="1" key="1">
    <citation type="submission" date="2014-12" db="EMBL/GenBank/DDBJ databases">
        <title>Insight into the proteome of Arion vulgaris.</title>
        <authorList>
            <person name="Aradska J."/>
            <person name="Bulat T."/>
            <person name="Smidak R."/>
            <person name="Sarate P."/>
            <person name="Gangsoo J."/>
            <person name="Sialana F."/>
            <person name="Bilban M."/>
            <person name="Lubec G."/>
        </authorList>
    </citation>
    <scope>NUCLEOTIDE SEQUENCE</scope>
    <source>
        <tissue evidence="1">Skin</tissue>
    </source>
</reference>
<feature type="non-terminal residue" evidence="1">
    <location>
        <position position="1"/>
    </location>
</feature>
<dbReference type="AlphaFoldDB" id="A0A0B7B5W4"/>
<name>A0A0B7B5W4_9EUPU</name>
<protein>
    <submittedName>
        <fullName evidence="1">Uncharacterized protein</fullName>
    </submittedName>
</protein>